<accession>A0A7J9MG38</accession>
<sequence length="77" mass="8546">ILFIIFSPIGKPFLFGYPSVQSATKQFLNPSQSFNETIYAPVEALSKEFASHNSNNGDFFGSTIMLKRNSSVVENSH</sequence>
<dbReference type="OrthoDB" id="1082350at2759"/>
<name>A0A7J9MG38_GOSSC</name>
<dbReference type="AlphaFoldDB" id="A0A7J9MG38"/>
<proteinExistence type="predicted"/>
<keyword evidence="2" id="KW-1185">Reference proteome</keyword>
<dbReference type="EMBL" id="JABFAF010000011">
    <property type="protein sequence ID" value="MBA0869921.1"/>
    <property type="molecule type" value="Genomic_DNA"/>
</dbReference>
<evidence type="ECO:0000313" key="2">
    <source>
        <dbReference type="Proteomes" id="UP000593576"/>
    </source>
</evidence>
<evidence type="ECO:0000313" key="1">
    <source>
        <dbReference type="EMBL" id="MBA0869921.1"/>
    </source>
</evidence>
<dbReference type="Proteomes" id="UP000593576">
    <property type="component" value="Unassembled WGS sequence"/>
</dbReference>
<gene>
    <name evidence="1" type="ORF">Goshw_005236</name>
</gene>
<organism evidence="1 2">
    <name type="scientific">Gossypium schwendimanii</name>
    <name type="common">Cotton</name>
    <dbReference type="NCBI Taxonomy" id="34291"/>
    <lineage>
        <taxon>Eukaryota</taxon>
        <taxon>Viridiplantae</taxon>
        <taxon>Streptophyta</taxon>
        <taxon>Embryophyta</taxon>
        <taxon>Tracheophyta</taxon>
        <taxon>Spermatophyta</taxon>
        <taxon>Magnoliopsida</taxon>
        <taxon>eudicotyledons</taxon>
        <taxon>Gunneridae</taxon>
        <taxon>Pentapetalae</taxon>
        <taxon>rosids</taxon>
        <taxon>malvids</taxon>
        <taxon>Malvales</taxon>
        <taxon>Malvaceae</taxon>
        <taxon>Malvoideae</taxon>
        <taxon>Gossypium</taxon>
    </lineage>
</organism>
<feature type="non-terminal residue" evidence="1">
    <location>
        <position position="77"/>
    </location>
</feature>
<comment type="caution">
    <text evidence="1">The sequence shown here is derived from an EMBL/GenBank/DDBJ whole genome shotgun (WGS) entry which is preliminary data.</text>
</comment>
<protein>
    <submittedName>
        <fullName evidence="1">Uncharacterized protein</fullName>
    </submittedName>
</protein>
<reference evidence="1 2" key="1">
    <citation type="journal article" date="2019" name="Genome Biol. Evol.">
        <title>Insights into the evolution of the New World diploid cottons (Gossypium, subgenus Houzingenia) based on genome sequencing.</title>
        <authorList>
            <person name="Grover C.E."/>
            <person name="Arick M.A. 2nd"/>
            <person name="Thrash A."/>
            <person name="Conover J.L."/>
            <person name="Sanders W.S."/>
            <person name="Peterson D.G."/>
            <person name="Frelichowski J.E."/>
            <person name="Scheffler J.A."/>
            <person name="Scheffler B.E."/>
            <person name="Wendel J.F."/>
        </authorList>
    </citation>
    <scope>NUCLEOTIDE SEQUENCE [LARGE SCALE GENOMIC DNA]</scope>
    <source>
        <strain evidence="1">1</strain>
        <tissue evidence="1">Leaf</tissue>
    </source>
</reference>